<dbReference type="EMBL" id="JXXE01000841">
    <property type="protein sequence ID" value="KIZ32721.1"/>
    <property type="molecule type" value="Genomic_DNA"/>
</dbReference>
<keyword evidence="1" id="KW-0812">Transmembrane</keyword>
<keyword evidence="2" id="KW-0732">Signal</keyword>
<dbReference type="Pfam" id="PF06496">
    <property type="entry name" value="DUF1097"/>
    <property type="match status" value="1"/>
</dbReference>
<evidence type="ECO:0000256" key="2">
    <source>
        <dbReference type="SAM" id="SignalP"/>
    </source>
</evidence>
<evidence type="ECO:0008006" key="5">
    <source>
        <dbReference type="Google" id="ProtNLM"/>
    </source>
</evidence>
<reference evidence="3 4" key="1">
    <citation type="submission" date="2014-11" db="EMBL/GenBank/DDBJ databases">
        <title>Genomics and ecophysiology of heterotrophic nitrogen fixing bacteria isolated from estuarine surface water.</title>
        <authorList>
            <person name="Bentzon-Tilia M."/>
            <person name="Severin I."/>
            <person name="Hansen L.H."/>
            <person name="Riemann L."/>
        </authorList>
    </citation>
    <scope>NUCLEOTIDE SEQUENCE [LARGE SCALE GENOMIC DNA]</scope>
    <source>
        <strain evidence="3 4">BAL398</strain>
    </source>
</reference>
<feature type="transmembrane region" description="Helical" evidence="1">
    <location>
        <begin position="83"/>
        <end position="102"/>
    </location>
</feature>
<dbReference type="OrthoDB" id="8396882at2"/>
<dbReference type="RefSeq" id="WP_152647918.1">
    <property type="nucleotide sequence ID" value="NZ_JXXE01000841.1"/>
</dbReference>
<dbReference type="AlphaFoldDB" id="A0A0D7DWU8"/>
<evidence type="ECO:0000313" key="3">
    <source>
        <dbReference type="EMBL" id="KIZ32721.1"/>
    </source>
</evidence>
<gene>
    <name evidence="3" type="ORF">OO17_29480</name>
</gene>
<comment type="caution">
    <text evidence="3">The sequence shown here is derived from an EMBL/GenBank/DDBJ whole genome shotgun (WGS) entry which is preliminary data.</text>
</comment>
<evidence type="ECO:0000256" key="1">
    <source>
        <dbReference type="SAM" id="Phobius"/>
    </source>
</evidence>
<evidence type="ECO:0000313" key="4">
    <source>
        <dbReference type="Proteomes" id="UP000032515"/>
    </source>
</evidence>
<feature type="chain" id="PRO_5002318994" description="DUF1097 domain-containing protein" evidence="2">
    <location>
        <begin position="26"/>
        <end position="166"/>
    </location>
</feature>
<feature type="signal peptide" evidence="2">
    <location>
        <begin position="1"/>
        <end position="25"/>
    </location>
</feature>
<feature type="transmembrane region" description="Helical" evidence="1">
    <location>
        <begin position="59"/>
        <end position="77"/>
    </location>
</feature>
<dbReference type="InterPro" id="IPR009476">
    <property type="entry name" value="DUF1097"/>
</dbReference>
<keyword evidence="1" id="KW-1133">Transmembrane helix</keyword>
<dbReference type="InterPro" id="IPR006311">
    <property type="entry name" value="TAT_signal"/>
</dbReference>
<sequence length="166" mass="17135">MSTVAPSRQAFVVTTVVAAATAALAAAASLTLSRPVWAMFVGWIAFFTRVQSTRTAFENLGCVGLGLVIGLLASLAIPQLAGTFGLGVGLPIVVFFVALVVVALRGLPVLNNLLGYFLGLVAWFAAHLDPSLESVVQLFGASAVGSVAGWVSHNLPHRLLPRPSAA</sequence>
<proteinExistence type="predicted"/>
<keyword evidence="1" id="KW-0472">Membrane</keyword>
<feature type="transmembrane region" description="Helical" evidence="1">
    <location>
        <begin position="109"/>
        <end position="128"/>
    </location>
</feature>
<dbReference type="PROSITE" id="PS51318">
    <property type="entry name" value="TAT"/>
    <property type="match status" value="1"/>
</dbReference>
<name>A0A0D7DWU8_RHOPL</name>
<dbReference type="PATRIC" id="fig|1076.23.peg.5938"/>
<accession>A0A0D7DWU8</accession>
<organism evidence="3 4">
    <name type="scientific">Rhodopseudomonas palustris</name>
    <dbReference type="NCBI Taxonomy" id="1076"/>
    <lineage>
        <taxon>Bacteria</taxon>
        <taxon>Pseudomonadati</taxon>
        <taxon>Pseudomonadota</taxon>
        <taxon>Alphaproteobacteria</taxon>
        <taxon>Hyphomicrobiales</taxon>
        <taxon>Nitrobacteraceae</taxon>
        <taxon>Rhodopseudomonas</taxon>
    </lineage>
</organism>
<dbReference type="Proteomes" id="UP000032515">
    <property type="component" value="Unassembled WGS sequence"/>
</dbReference>
<protein>
    <recommendedName>
        <fullName evidence="5">DUF1097 domain-containing protein</fullName>
    </recommendedName>
</protein>